<dbReference type="Pfam" id="PF00646">
    <property type="entry name" value="F-box"/>
    <property type="match status" value="1"/>
</dbReference>
<reference evidence="3 4" key="1">
    <citation type="submission" date="2020-08" db="EMBL/GenBank/DDBJ databases">
        <title>Aphidius gifuensis genome sequencing and assembly.</title>
        <authorList>
            <person name="Du Z."/>
        </authorList>
    </citation>
    <scope>NUCLEOTIDE SEQUENCE [LARGE SCALE GENOMIC DNA]</scope>
    <source>
        <strain evidence="3">YNYX2018</strain>
        <tissue evidence="3">Adults</tissue>
    </source>
</reference>
<gene>
    <name evidence="3" type="ORF">HCN44_008173</name>
</gene>
<dbReference type="InterPro" id="IPR036047">
    <property type="entry name" value="F-box-like_dom_sf"/>
</dbReference>
<dbReference type="Proteomes" id="UP000639338">
    <property type="component" value="Unassembled WGS sequence"/>
</dbReference>
<keyword evidence="1" id="KW-0833">Ubl conjugation pathway</keyword>
<dbReference type="InterPro" id="IPR006553">
    <property type="entry name" value="Leu-rich_rpt_Cys-con_subtyp"/>
</dbReference>
<name>A0A834XQD4_APHGI</name>
<organism evidence="3 4">
    <name type="scientific">Aphidius gifuensis</name>
    <name type="common">Parasitoid wasp</name>
    <dbReference type="NCBI Taxonomy" id="684658"/>
    <lineage>
        <taxon>Eukaryota</taxon>
        <taxon>Metazoa</taxon>
        <taxon>Ecdysozoa</taxon>
        <taxon>Arthropoda</taxon>
        <taxon>Hexapoda</taxon>
        <taxon>Insecta</taxon>
        <taxon>Pterygota</taxon>
        <taxon>Neoptera</taxon>
        <taxon>Endopterygota</taxon>
        <taxon>Hymenoptera</taxon>
        <taxon>Apocrita</taxon>
        <taxon>Ichneumonoidea</taxon>
        <taxon>Braconidae</taxon>
        <taxon>Aphidiinae</taxon>
        <taxon>Aphidius</taxon>
    </lineage>
</organism>
<evidence type="ECO:0000259" key="2">
    <source>
        <dbReference type="PROSITE" id="PS50181"/>
    </source>
</evidence>
<dbReference type="InterPro" id="IPR001810">
    <property type="entry name" value="F-box_dom"/>
</dbReference>
<evidence type="ECO:0000313" key="4">
    <source>
        <dbReference type="Proteomes" id="UP000639338"/>
    </source>
</evidence>
<protein>
    <recommendedName>
        <fullName evidence="2">F-box domain-containing protein</fullName>
    </recommendedName>
</protein>
<keyword evidence="4" id="KW-1185">Reference proteome</keyword>
<proteinExistence type="predicted"/>
<dbReference type="OrthoDB" id="549243at2759"/>
<evidence type="ECO:0000313" key="3">
    <source>
        <dbReference type="EMBL" id="KAF7989499.1"/>
    </source>
</evidence>
<dbReference type="SMART" id="SM00367">
    <property type="entry name" value="LRR_CC"/>
    <property type="match status" value="2"/>
</dbReference>
<feature type="domain" description="F-box" evidence="2">
    <location>
        <begin position="2"/>
        <end position="46"/>
    </location>
</feature>
<sequence length="163" mass="19251">MNIKINNLDYDCLLMIFSYFPLEERFKIKNVCQKWRDVSHLIWTNIQSINCPNVYSNNIILTQSDLESIIRKCEKYLKQLTLDDNLKTDSILEVCKSCINIQYLDFSNSNDITDETIISIVKNFNQLTYLDISNNWHLTKKSLNQLGSRYRLQRSLGIVPYLK</sequence>
<dbReference type="Gene3D" id="3.80.10.10">
    <property type="entry name" value="Ribonuclease Inhibitor"/>
    <property type="match status" value="1"/>
</dbReference>
<dbReference type="AlphaFoldDB" id="A0A834XQD4"/>
<accession>A0A834XQD4</accession>
<dbReference type="SUPFAM" id="SSF81383">
    <property type="entry name" value="F-box domain"/>
    <property type="match status" value="1"/>
</dbReference>
<dbReference type="SUPFAM" id="SSF52047">
    <property type="entry name" value="RNI-like"/>
    <property type="match status" value="1"/>
</dbReference>
<dbReference type="InterPro" id="IPR032675">
    <property type="entry name" value="LRR_dom_sf"/>
</dbReference>
<dbReference type="PROSITE" id="PS50181">
    <property type="entry name" value="FBOX"/>
    <property type="match status" value="1"/>
</dbReference>
<comment type="caution">
    <text evidence="3">The sequence shown here is derived from an EMBL/GenBank/DDBJ whole genome shotgun (WGS) entry which is preliminary data.</text>
</comment>
<dbReference type="EMBL" id="JACMRX010000005">
    <property type="protein sequence ID" value="KAF7989499.1"/>
    <property type="molecule type" value="Genomic_DNA"/>
</dbReference>
<evidence type="ECO:0000256" key="1">
    <source>
        <dbReference type="ARBA" id="ARBA00022786"/>
    </source>
</evidence>